<evidence type="ECO:0000256" key="1">
    <source>
        <dbReference type="SAM" id="SignalP"/>
    </source>
</evidence>
<dbReference type="AlphaFoldDB" id="A0A1H8YMS1"/>
<organism evidence="2 3">
    <name type="scientific">Amycolatopsis saalfeldensis</name>
    <dbReference type="NCBI Taxonomy" id="394193"/>
    <lineage>
        <taxon>Bacteria</taxon>
        <taxon>Bacillati</taxon>
        <taxon>Actinomycetota</taxon>
        <taxon>Actinomycetes</taxon>
        <taxon>Pseudonocardiales</taxon>
        <taxon>Pseudonocardiaceae</taxon>
        <taxon>Amycolatopsis</taxon>
    </lineage>
</organism>
<name>A0A1H8YMS1_9PSEU</name>
<reference evidence="2 3" key="1">
    <citation type="submission" date="2016-10" db="EMBL/GenBank/DDBJ databases">
        <authorList>
            <person name="de Groot N.N."/>
        </authorList>
    </citation>
    <scope>NUCLEOTIDE SEQUENCE [LARGE SCALE GENOMIC DNA]</scope>
    <source>
        <strain evidence="2 3">DSM 44993</strain>
    </source>
</reference>
<evidence type="ECO:0000313" key="2">
    <source>
        <dbReference type="EMBL" id="SEP53291.1"/>
    </source>
</evidence>
<dbReference type="Proteomes" id="UP000198582">
    <property type="component" value="Unassembled WGS sequence"/>
</dbReference>
<keyword evidence="1" id="KW-0732">Signal</keyword>
<sequence>MLAGAAVAGLALTAFPGAASAAPADSVTEYCPHTTQCITNEWQAAAGTIYVDYDITALQTGGGPGDTGQVWLLYNNDCVANLDMSTAHRAGTITCHTDGGTVQVAATMGRFDADINIGWRQ</sequence>
<evidence type="ECO:0000313" key="3">
    <source>
        <dbReference type="Proteomes" id="UP000198582"/>
    </source>
</evidence>
<gene>
    <name evidence="2" type="ORF">SAMN04489732_12614</name>
</gene>
<feature type="chain" id="PRO_5011565583" description="Peptidase inhibitor family I36" evidence="1">
    <location>
        <begin position="22"/>
        <end position="121"/>
    </location>
</feature>
<keyword evidence="3" id="KW-1185">Reference proteome</keyword>
<evidence type="ECO:0008006" key="4">
    <source>
        <dbReference type="Google" id="ProtNLM"/>
    </source>
</evidence>
<protein>
    <recommendedName>
        <fullName evidence="4">Peptidase inhibitor family I36</fullName>
    </recommendedName>
</protein>
<dbReference type="EMBL" id="FOEF01000026">
    <property type="protein sequence ID" value="SEP53291.1"/>
    <property type="molecule type" value="Genomic_DNA"/>
</dbReference>
<proteinExistence type="predicted"/>
<feature type="signal peptide" evidence="1">
    <location>
        <begin position="1"/>
        <end position="21"/>
    </location>
</feature>
<accession>A0A1H8YMS1</accession>